<reference evidence="4" key="1">
    <citation type="journal article" date="2010" name="Science">
        <title>The genome of the Western clawed frog Xenopus tropicalis.</title>
        <authorList>
            <person name="Hellsten U."/>
            <person name="Harland R.M."/>
            <person name="Gilchrist M.J."/>
            <person name="Hendrix D."/>
            <person name="Jurka J."/>
            <person name="Kapitonov V."/>
            <person name="Ovcharenko I."/>
            <person name="Putnam N.H."/>
            <person name="Shu S."/>
            <person name="Taher L."/>
            <person name="Blitz I.L."/>
            <person name="Blumberg B."/>
            <person name="Dichmann D.S."/>
            <person name="Dubchak I."/>
            <person name="Amaya E."/>
            <person name="Detter J.C."/>
            <person name="Fletcher R."/>
            <person name="Gerhard D.S."/>
            <person name="Goodstein D."/>
            <person name="Graves T."/>
            <person name="Grigoriev I.V."/>
            <person name="Grimwood J."/>
            <person name="Kawashima T."/>
            <person name="Lindquist E."/>
            <person name="Lucas S.M."/>
            <person name="Mead P.E."/>
            <person name="Mitros T."/>
            <person name="Ogino H."/>
            <person name="Ohta Y."/>
            <person name="Poliakov A.V."/>
            <person name="Pollet N."/>
            <person name="Robert J."/>
            <person name="Salamov A."/>
            <person name="Sater A.K."/>
            <person name="Schmutz J."/>
            <person name="Terry A."/>
            <person name="Vize P.D."/>
            <person name="Warren W.C."/>
            <person name="Wells D."/>
            <person name="Wills A."/>
            <person name="Wilson R.K."/>
            <person name="Zimmerman L.B."/>
            <person name="Zorn A.M."/>
            <person name="Grainger R."/>
            <person name="Grammer T."/>
            <person name="Khokha M.K."/>
            <person name="Richardson P.M."/>
            <person name="Rokhsar D.S."/>
        </authorList>
    </citation>
    <scope>NUCLEOTIDE SEQUENCE [LARGE SCALE GENOMIC DNA]</scope>
    <source>
        <strain evidence="4">Nigerian</strain>
    </source>
</reference>
<feature type="compositionally biased region" description="Low complexity" evidence="3">
    <location>
        <begin position="469"/>
        <end position="479"/>
    </location>
</feature>
<dbReference type="InterPro" id="IPR052420">
    <property type="entry name" value="Espin/Espin-like"/>
</dbReference>
<keyword evidence="2" id="KW-0040">ANK repeat</keyword>
<dbReference type="PANTHER" id="PTHR24153">
    <property type="entry name" value="ESPIN"/>
    <property type="match status" value="1"/>
</dbReference>
<evidence type="ECO:0000313" key="4">
    <source>
        <dbReference type="Ensembl" id="ENSXETP00000105560"/>
    </source>
</evidence>
<evidence type="ECO:0000256" key="3">
    <source>
        <dbReference type="SAM" id="MobiDB-lite"/>
    </source>
</evidence>
<accession>A0A803JCF8</accession>
<evidence type="ECO:0000256" key="2">
    <source>
        <dbReference type="ARBA" id="ARBA00023043"/>
    </source>
</evidence>
<proteinExistence type="predicted"/>
<dbReference type="Ensembl" id="ENSXETT00000112107">
    <property type="protein sequence ID" value="ENSXETP00000105560"/>
    <property type="gene ID" value="ENSXETG00000045522"/>
</dbReference>
<sequence length="619" mass="70528">MTMEPVEQAVISEQKIGRCLQKAKITSLFNSRNGQENQSQTLQDLLQHSDKSRIIQGLQKARITSIFLQAGEHSEASFDRDQNPQPDSGSLVDLDALVPTHDDQGQLFPEWKRQVMLRRLQAHLEEEAMQGEWRYSHTQSAVLGPYGELLTEEELHILDGQMEGLRRRRECQQYEQELSRQVQQLQAMLPTPLINVTLNAKLLQNKEDPDWCVSMSNVIDSMSQLLSSTGVTPDDSYRIVKSKSNQSHPSSPVTELLQCGVSVRRLKVQFERQHQTHLPTGIKNIILNRESEDASDSGLSSEECSSISDSPIPLRTLRKERIVLLFLSHWKKSAYSLRAAIKATANSDLKGIVNNKLHKKMLQLDHNPTQCTKEPDSKAKVHVESITTNIQVLKRDVKLGSLSEMFEIDKNGMLSASKNMEDANKINQNGIAPVEEGVPSRLGSVLEHLRKQRTTVQRLIGSWKTAHQNSSESSNNNPSALPPPEHLLSTSFSQPSKNHERLTLDLFMLGYFRLLEQEMPEEERRMRHLLCFEVFDQLGHHGWETAKAFHSTVLEEIATGRRTWSDGFEDIKVRFFGSGTQRKDRNNQTRNVSEDEDLCQCIERSFTFWKEKEAEMFGT</sequence>
<dbReference type="GeneTree" id="ENSGT00940000156970"/>
<organism evidence="4">
    <name type="scientific">Xenopus tropicalis</name>
    <name type="common">Western clawed frog</name>
    <name type="synonym">Silurana tropicalis</name>
    <dbReference type="NCBI Taxonomy" id="8364"/>
    <lineage>
        <taxon>Eukaryota</taxon>
        <taxon>Metazoa</taxon>
        <taxon>Chordata</taxon>
        <taxon>Craniata</taxon>
        <taxon>Vertebrata</taxon>
        <taxon>Euteleostomi</taxon>
        <taxon>Amphibia</taxon>
        <taxon>Batrachia</taxon>
        <taxon>Anura</taxon>
        <taxon>Pipoidea</taxon>
        <taxon>Pipidae</taxon>
        <taxon>Xenopodinae</taxon>
        <taxon>Xenopus</taxon>
        <taxon>Silurana</taxon>
    </lineage>
</organism>
<dbReference type="PANTHER" id="PTHR24153:SF0">
    <property type="entry name" value="ESPIN-LIKE PROTEIN"/>
    <property type="match status" value="1"/>
</dbReference>
<reference evidence="4" key="2">
    <citation type="submission" date="2021-03" db="UniProtKB">
        <authorList>
            <consortium name="Ensembl"/>
        </authorList>
    </citation>
    <scope>IDENTIFICATION</scope>
</reference>
<dbReference type="AlphaFoldDB" id="A0A803JCF8"/>
<evidence type="ECO:0008006" key="5">
    <source>
        <dbReference type="Google" id="ProtNLM"/>
    </source>
</evidence>
<feature type="region of interest" description="Disordered" evidence="3">
    <location>
        <begin position="463"/>
        <end position="494"/>
    </location>
</feature>
<keyword evidence="1" id="KW-0677">Repeat</keyword>
<dbReference type="InParanoid" id="A0A803JCF8"/>
<dbReference type="FunCoup" id="A0A803JCF8">
    <property type="interactions" value="11"/>
</dbReference>
<protein>
    <recommendedName>
        <fullName evidence="5">Espin-like protein</fullName>
    </recommendedName>
</protein>
<evidence type="ECO:0000256" key="1">
    <source>
        <dbReference type="ARBA" id="ARBA00022737"/>
    </source>
</evidence>
<name>A0A803JCF8_XENTR</name>